<feature type="compositionally biased region" description="Basic and acidic residues" evidence="1">
    <location>
        <begin position="1"/>
        <end position="10"/>
    </location>
</feature>
<gene>
    <name evidence="2" type="ORF">EC973_003413</name>
</gene>
<comment type="caution">
    <text evidence="2">The sequence shown here is derived from an EMBL/GenBank/DDBJ whole genome shotgun (WGS) entry which is preliminary data.</text>
</comment>
<protein>
    <submittedName>
        <fullName evidence="2">Uncharacterized protein</fullName>
    </submittedName>
</protein>
<dbReference type="AlphaFoldDB" id="A0A8H7BXE7"/>
<dbReference type="OrthoDB" id="2237583at2759"/>
<dbReference type="EMBL" id="JABAYA010000020">
    <property type="protein sequence ID" value="KAF7730000.1"/>
    <property type="molecule type" value="Genomic_DNA"/>
</dbReference>
<sequence length="108" mass="12368">MPKARRDQTSKKSAPYNKSKANTNKANETVLVKKSNKPITKSERVKNAKITDQLDDLLNELSPQLISKKEKKKNTKVQVPARDVEAEQREYEKTQNDMEDALSLLTRL</sequence>
<organism evidence="2 3">
    <name type="scientific">Apophysomyces ossiformis</name>
    <dbReference type="NCBI Taxonomy" id="679940"/>
    <lineage>
        <taxon>Eukaryota</taxon>
        <taxon>Fungi</taxon>
        <taxon>Fungi incertae sedis</taxon>
        <taxon>Mucoromycota</taxon>
        <taxon>Mucoromycotina</taxon>
        <taxon>Mucoromycetes</taxon>
        <taxon>Mucorales</taxon>
        <taxon>Mucorineae</taxon>
        <taxon>Mucoraceae</taxon>
        <taxon>Apophysomyces</taxon>
    </lineage>
</organism>
<proteinExistence type="predicted"/>
<feature type="region of interest" description="Disordered" evidence="1">
    <location>
        <begin position="1"/>
        <end position="27"/>
    </location>
</feature>
<name>A0A8H7BXE7_9FUNG</name>
<feature type="region of interest" description="Disordered" evidence="1">
    <location>
        <begin position="69"/>
        <end position="108"/>
    </location>
</feature>
<evidence type="ECO:0000256" key="1">
    <source>
        <dbReference type="SAM" id="MobiDB-lite"/>
    </source>
</evidence>
<feature type="compositionally biased region" description="Basic and acidic residues" evidence="1">
    <location>
        <begin position="82"/>
        <end position="96"/>
    </location>
</feature>
<evidence type="ECO:0000313" key="3">
    <source>
        <dbReference type="Proteomes" id="UP000605846"/>
    </source>
</evidence>
<reference evidence="2" key="1">
    <citation type="submission" date="2020-01" db="EMBL/GenBank/DDBJ databases">
        <title>Genome Sequencing of Three Apophysomyces-Like Fungal Strains Confirms a Novel Fungal Genus in the Mucoromycota with divergent Burkholderia-like Endosymbiotic Bacteria.</title>
        <authorList>
            <person name="Stajich J.E."/>
            <person name="Macias A.M."/>
            <person name="Carter-House D."/>
            <person name="Lovett B."/>
            <person name="Kasson L.R."/>
            <person name="Berry K."/>
            <person name="Grigoriev I."/>
            <person name="Chang Y."/>
            <person name="Spatafora J."/>
            <person name="Kasson M.T."/>
        </authorList>
    </citation>
    <scope>NUCLEOTIDE SEQUENCE</scope>
    <source>
        <strain evidence="2">NRRL A-21654</strain>
    </source>
</reference>
<dbReference type="Proteomes" id="UP000605846">
    <property type="component" value="Unassembled WGS sequence"/>
</dbReference>
<keyword evidence="3" id="KW-1185">Reference proteome</keyword>
<accession>A0A8H7BXE7</accession>
<evidence type="ECO:0000313" key="2">
    <source>
        <dbReference type="EMBL" id="KAF7730000.1"/>
    </source>
</evidence>